<evidence type="ECO:0000256" key="1">
    <source>
        <dbReference type="SAM" id="MobiDB-lite"/>
    </source>
</evidence>
<keyword evidence="2" id="KW-0732">Signal</keyword>
<name>A0ABT4LR90_9PROT</name>
<keyword evidence="4" id="KW-1185">Reference proteome</keyword>
<reference evidence="3" key="1">
    <citation type="submission" date="2022-12" db="EMBL/GenBank/DDBJ databases">
        <title>Bacterial isolates from different developmental stages of Nematostella vectensis.</title>
        <authorList>
            <person name="Fraune S."/>
        </authorList>
    </citation>
    <scope>NUCLEOTIDE SEQUENCE</scope>
    <source>
        <strain evidence="3">G21632-S1</strain>
    </source>
</reference>
<comment type="caution">
    <text evidence="3">The sequence shown here is derived from an EMBL/GenBank/DDBJ whole genome shotgun (WGS) entry which is preliminary data.</text>
</comment>
<feature type="chain" id="PRO_5047060168" evidence="2">
    <location>
        <begin position="24"/>
        <end position="285"/>
    </location>
</feature>
<accession>A0ABT4LR90</accession>
<dbReference type="RefSeq" id="WP_269401047.1">
    <property type="nucleotide sequence ID" value="NZ_JAPWGW010000001.1"/>
</dbReference>
<evidence type="ECO:0000313" key="3">
    <source>
        <dbReference type="EMBL" id="MCZ4296876.1"/>
    </source>
</evidence>
<protein>
    <submittedName>
        <fullName evidence="3">Uncharacterized protein</fullName>
    </submittedName>
</protein>
<evidence type="ECO:0000256" key="2">
    <source>
        <dbReference type="SAM" id="SignalP"/>
    </source>
</evidence>
<organism evidence="3 4">
    <name type="scientific">Henriciella marina</name>
    <dbReference type="NCBI Taxonomy" id="453851"/>
    <lineage>
        <taxon>Bacteria</taxon>
        <taxon>Pseudomonadati</taxon>
        <taxon>Pseudomonadota</taxon>
        <taxon>Alphaproteobacteria</taxon>
        <taxon>Hyphomonadales</taxon>
        <taxon>Hyphomonadaceae</taxon>
        <taxon>Henriciella</taxon>
    </lineage>
</organism>
<proteinExistence type="predicted"/>
<feature type="signal peptide" evidence="2">
    <location>
        <begin position="1"/>
        <end position="23"/>
    </location>
</feature>
<feature type="compositionally biased region" description="Gly residues" evidence="1">
    <location>
        <begin position="257"/>
        <end position="268"/>
    </location>
</feature>
<dbReference type="Proteomes" id="UP001083770">
    <property type="component" value="Unassembled WGS sequence"/>
</dbReference>
<feature type="region of interest" description="Disordered" evidence="1">
    <location>
        <begin position="140"/>
        <end position="174"/>
    </location>
</feature>
<dbReference type="EMBL" id="JAPWGW010000001">
    <property type="protein sequence ID" value="MCZ4296876.1"/>
    <property type="molecule type" value="Genomic_DNA"/>
</dbReference>
<feature type="region of interest" description="Disordered" evidence="1">
    <location>
        <begin position="257"/>
        <end position="285"/>
    </location>
</feature>
<feature type="compositionally biased region" description="Basic residues" evidence="1">
    <location>
        <begin position="269"/>
        <end position="278"/>
    </location>
</feature>
<feature type="compositionally biased region" description="Low complexity" evidence="1">
    <location>
        <begin position="154"/>
        <end position="172"/>
    </location>
</feature>
<feature type="compositionally biased region" description="Low complexity" evidence="1">
    <location>
        <begin position="67"/>
        <end position="85"/>
    </location>
</feature>
<feature type="region of interest" description="Disordered" evidence="1">
    <location>
        <begin position="64"/>
        <end position="97"/>
    </location>
</feature>
<evidence type="ECO:0000313" key="4">
    <source>
        <dbReference type="Proteomes" id="UP001083770"/>
    </source>
</evidence>
<gene>
    <name evidence="3" type="ORF">O4G74_02275</name>
</gene>
<sequence length="285" mass="28191">MPYRYKAALLAASAALLTTPALADGYENRPVNRGPAPLQAHAQQTPPEPGCYLVGHDTWSCPPLPQTAHPSHGAAHSSHHGYTSAPARSVGAHSVSHGGYASGSISHSYAAAHAGHAHAYGAACGYNAIAARPAQVSYTTRAVSRPAPRPVSVSRTATRSTGYTTRSAARTTTHARRDVDLDISSFDGGVGNGVDGGYYGGGGGFAYASASSSASALSHAAASFTFNGSFRGGGGGKHHGGGCNTCGGGHKGGGWKGGGHGGNKGGGHGGRRGGHKGGGHGGGGH</sequence>